<keyword evidence="5" id="KW-0653">Protein transport</keyword>
<feature type="region of interest" description="Disordered" evidence="7">
    <location>
        <begin position="176"/>
        <end position="212"/>
    </location>
</feature>
<keyword evidence="9" id="KW-1185">Reference proteome</keyword>
<comment type="similarity">
    <text evidence="2">Belongs to the SNF7 family.</text>
</comment>
<dbReference type="GO" id="GO:0005771">
    <property type="term" value="C:multivesicular body"/>
    <property type="evidence" value="ECO:0007669"/>
    <property type="project" value="TreeGrafter"/>
</dbReference>
<feature type="compositionally biased region" description="Low complexity" evidence="7">
    <location>
        <begin position="356"/>
        <end position="366"/>
    </location>
</feature>
<dbReference type="GO" id="GO:0015031">
    <property type="term" value="P:protein transport"/>
    <property type="evidence" value="ECO:0007669"/>
    <property type="project" value="UniProtKB-KW"/>
</dbReference>
<evidence type="ECO:0000256" key="1">
    <source>
        <dbReference type="ARBA" id="ARBA00004608"/>
    </source>
</evidence>
<dbReference type="Gene3D" id="1.10.287.1060">
    <property type="entry name" value="ESAT-6-like"/>
    <property type="match status" value="1"/>
</dbReference>
<evidence type="ECO:0000256" key="6">
    <source>
        <dbReference type="ARBA" id="ARBA00023136"/>
    </source>
</evidence>
<dbReference type="PANTHER" id="PTHR22761:SF5">
    <property type="entry name" value="CHARGED MULTIVESICULAR BODY PROTEIN 6"/>
    <property type="match status" value="1"/>
</dbReference>
<comment type="subcellular location">
    <subcellularLocation>
        <location evidence="1">Endosome membrane</location>
    </subcellularLocation>
</comment>
<dbReference type="AlphaFoldDB" id="A0AAF0Y0H6"/>
<evidence type="ECO:0000256" key="2">
    <source>
        <dbReference type="ARBA" id="ARBA00006190"/>
    </source>
</evidence>
<dbReference type="GeneID" id="87804391"/>
<proteinExistence type="inferred from homology"/>
<evidence type="ECO:0000256" key="4">
    <source>
        <dbReference type="ARBA" id="ARBA00022753"/>
    </source>
</evidence>
<dbReference type="InterPro" id="IPR005024">
    <property type="entry name" value="Snf7_fam"/>
</dbReference>
<dbReference type="GO" id="GO:0032511">
    <property type="term" value="P:late endosome to vacuole transport via multivesicular body sorting pathway"/>
    <property type="evidence" value="ECO:0007669"/>
    <property type="project" value="TreeGrafter"/>
</dbReference>
<evidence type="ECO:0000256" key="5">
    <source>
        <dbReference type="ARBA" id="ARBA00022927"/>
    </source>
</evidence>
<accession>A0AAF0Y0H6</accession>
<evidence type="ECO:0000256" key="7">
    <source>
        <dbReference type="SAM" id="MobiDB-lite"/>
    </source>
</evidence>
<feature type="compositionally biased region" description="Low complexity" evidence="7">
    <location>
        <begin position="200"/>
        <end position="212"/>
    </location>
</feature>
<dbReference type="Proteomes" id="UP000827549">
    <property type="component" value="Chromosome 1"/>
</dbReference>
<dbReference type="Pfam" id="PF03357">
    <property type="entry name" value="Snf7"/>
    <property type="match status" value="1"/>
</dbReference>
<evidence type="ECO:0000256" key="3">
    <source>
        <dbReference type="ARBA" id="ARBA00022448"/>
    </source>
</evidence>
<protein>
    <submittedName>
        <fullName evidence="8">Charged multivesicular body protein 6</fullName>
    </submittedName>
</protein>
<keyword evidence="3" id="KW-0813">Transport</keyword>
<keyword evidence="4" id="KW-0967">Endosome</keyword>
<keyword evidence="6" id="KW-0472">Membrane</keyword>
<dbReference type="GO" id="GO:0000815">
    <property type="term" value="C:ESCRT III complex"/>
    <property type="evidence" value="ECO:0007669"/>
    <property type="project" value="TreeGrafter"/>
</dbReference>
<name>A0AAF0Y0H6_9TREE</name>
<feature type="region of interest" description="Disordered" evidence="7">
    <location>
        <begin position="290"/>
        <end position="320"/>
    </location>
</feature>
<evidence type="ECO:0000313" key="8">
    <source>
        <dbReference type="EMBL" id="WOO77560.1"/>
    </source>
</evidence>
<organism evidence="8 9">
    <name type="scientific">Vanrija pseudolonga</name>
    <dbReference type="NCBI Taxonomy" id="143232"/>
    <lineage>
        <taxon>Eukaryota</taxon>
        <taxon>Fungi</taxon>
        <taxon>Dikarya</taxon>
        <taxon>Basidiomycota</taxon>
        <taxon>Agaricomycotina</taxon>
        <taxon>Tremellomycetes</taxon>
        <taxon>Trichosporonales</taxon>
        <taxon>Trichosporonaceae</taxon>
        <taxon>Vanrija</taxon>
    </lineage>
</organism>
<dbReference type="EMBL" id="CP086714">
    <property type="protein sequence ID" value="WOO77560.1"/>
    <property type="molecule type" value="Genomic_DNA"/>
</dbReference>
<sequence>MGLWQNALVNMGLAQQGPKITAQDRAVLDLKLQRDRLKQYQKRIQVVLDREHEIAKDALAKGDKRRALTALRQRKYQEQLLTRTDGQLQTLQDLVSSIEFTQIQAAVVHGLEQGSAVLKQLQKEVSLERVEKLMDQSREGIEYQREIDEALASQMSPEEEEAVQRELEELQREALPKIPDVPDTQPISLPDAPVDEPAEAEPAAATKAQATHPALPVAADILSTLRHLTAPGKGNDLRAEERTALVGVAALLGCERVQSHDLLETAVQRASSVSPARFKSALATSRRLLAAAEESAPSPSRRRPATQAAPAPTAVPALSPFATPKKKFKYASGVDLSGLVSSPHKHSPATGSPLRSSASASASAVATPSKRAREVDDGDEVETTPTKPRATPRAASARKTHNDDDVAAFFALRPGAGTSPDKGKGKAEAEDTADANLDFLHRLPSPPAVSRRRTKRPRRDWTYAEAVWALPDTTELLDGLAANASALRDELADDADTEPKGTTLAALVLATWS</sequence>
<dbReference type="RefSeq" id="XP_062623592.1">
    <property type="nucleotide sequence ID" value="XM_062767608.1"/>
</dbReference>
<feature type="region of interest" description="Disordered" evidence="7">
    <location>
        <begin position="341"/>
        <end position="402"/>
    </location>
</feature>
<gene>
    <name evidence="8" type="primary">Chmp6</name>
    <name evidence="8" type="ORF">LOC62_01G001134</name>
</gene>
<reference evidence="8" key="1">
    <citation type="submission" date="2023-10" db="EMBL/GenBank/DDBJ databases">
        <authorList>
            <person name="Noh H."/>
        </authorList>
    </citation>
    <scope>NUCLEOTIDE SEQUENCE</scope>
    <source>
        <strain evidence="8">DUCC4014</strain>
    </source>
</reference>
<feature type="region of interest" description="Disordered" evidence="7">
    <location>
        <begin position="436"/>
        <end position="457"/>
    </location>
</feature>
<feature type="compositionally biased region" description="Low complexity" evidence="7">
    <location>
        <begin position="383"/>
        <end position="397"/>
    </location>
</feature>
<dbReference type="GO" id="GO:0006900">
    <property type="term" value="P:vesicle budding from membrane"/>
    <property type="evidence" value="ECO:0007669"/>
    <property type="project" value="TreeGrafter"/>
</dbReference>
<evidence type="ECO:0000313" key="9">
    <source>
        <dbReference type="Proteomes" id="UP000827549"/>
    </source>
</evidence>
<dbReference type="PANTHER" id="PTHR22761">
    <property type="entry name" value="CHARGED MULTIVESICULAR BODY PROTEIN"/>
    <property type="match status" value="1"/>
</dbReference>